<keyword evidence="4" id="KW-0812">Transmembrane</keyword>
<accession>A0A1V1NVE3</accession>
<dbReference type="PANTHER" id="PTHR22870">
    <property type="entry name" value="REGULATOR OF CHROMOSOME CONDENSATION"/>
    <property type="match status" value="1"/>
</dbReference>
<dbReference type="EMBL" id="ATBP01001899">
    <property type="protein sequence ID" value="ETR66567.1"/>
    <property type="molecule type" value="Genomic_DNA"/>
</dbReference>
<dbReference type="Pfam" id="PF03160">
    <property type="entry name" value="Calx-beta"/>
    <property type="match status" value="1"/>
</dbReference>
<dbReference type="GO" id="GO:0007154">
    <property type="term" value="P:cell communication"/>
    <property type="evidence" value="ECO:0007669"/>
    <property type="project" value="InterPro"/>
</dbReference>
<evidence type="ECO:0000256" key="3">
    <source>
        <dbReference type="ARBA" id="ARBA00022837"/>
    </source>
</evidence>
<keyword evidence="1" id="KW-0732">Signal</keyword>
<evidence type="ECO:0000259" key="5">
    <source>
        <dbReference type="Pfam" id="PF03160"/>
    </source>
</evidence>
<reference evidence="7" key="1">
    <citation type="submission" date="2012-11" db="EMBL/GenBank/DDBJ databases">
        <authorList>
            <person name="Lucero-Rivera Y.E."/>
            <person name="Tovar-Ramirez D."/>
        </authorList>
    </citation>
    <scope>NUCLEOTIDE SEQUENCE [LARGE SCALE GENOMIC DNA]</scope>
    <source>
        <strain evidence="7">Araruama</strain>
    </source>
</reference>
<sequence>MSDLSNIIMIDAGNSHSLVLGEDGSVWAFGSNAFGQLGDGSTTNKNNPVIVSGLYNVFMISAGYDHSLALKEDGSVWAWGQNAYGQLGYGYPTYLPEPVFSEIKFISKTLITSQNKTIKIPVINSAKKDITFSYKTIDLTAIAGIDYFTSSGNLTLQASDSKKDINIKILNNPVNNDKTFILKLVAPDDTFLNDASQMIITISSGNSVNAPYSQIYSQNMPGKGWKYFYSEATGRIQQTAGRLRMDSIQDNTTTLNEATLHIDLFSAKNIQLNFFKKPFPTTYVPLYLYPIQNTIMVMVSVSAMMVIPGIVLSIVIP</sequence>
<dbReference type="PANTHER" id="PTHR22870:SF408">
    <property type="entry name" value="OS09G0560450 PROTEIN"/>
    <property type="match status" value="1"/>
</dbReference>
<dbReference type="Gene3D" id="2.130.10.30">
    <property type="entry name" value="Regulator of chromosome condensation 1/beta-lactamase-inhibitor protein II"/>
    <property type="match status" value="1"/>
</dbReference>
<feature type="domain" description="Calx-beta" evidence="5">
    <location>
        <begin position="117"/>
        <end position="189"/>
    </location>
</feature>
<dbReference type="InterPro" id="IPR003644">
    <property type="entry name" value="Calx_beta"/>
</dbReference>
<dbReference type="InterPro" id="IPR038081">
    <property type="entry name" value="CalX-like_sf"/>
</dbReference>
<name>A0A1V1NVE3_9BACT</name>
<dbReference type="GO" id="GO:0016020">
    <property type="term" value="C:membrane"/>
    <property type="evidence" value="ECO:0007669"/>
    <property type="project" value="InterPro"/>
</dbReference>
<dbReference type="SUPFAM" id="SSF141072">
    <property type="entry name" value="CalX-like"/>
    <property type="match status" value="1"/>
</dbReference>
<dbReference type="Proteomes" id="UP000189670">
    <property type="component" value="Unassembled WGS sequence"/>
</dbReference>
<protein>
    <recommendedName>
        <fullName evidence="5">Calx-beta domain-containing protein</fullName>
    </recommendedName>
</protein>
<comment type="caution">
    <text evidence="6">The sequence shown here is derived from an EMBL/GenBank/DDBJ whole genome shotgun (WGS) entry which is preliminary data.</text>
</comment>
<feature type="transmembrane region" description="Helical" evidence="4">
    <location>
        <begin position="295"/>
        <end position="316"/>
    </location>
</feature>
<keyword evidence="3" id="KW-0106">Calcium</keyword>
<dbReference type="InterPro" id="IPR009091">
    <property type="entry name" value="RCC1/BLIP-II"/>
</dbReference>
<gene>
    <name evidence="6" type="ORF">OMM_05590</name>
</gene>
<proteinExistence type="predicted"/>
<keyword evidence="4" id="KW-1133">Transmembrane helix</keyword>
<dbReference type="SUPFAM" id="SSF50985">
    <property type="entry name" value="RCC1/BLIP-II"/>
    <property type="match status" value="1"/>
</dbReference>
<dbReference type="InterPro" id="IPR000408">
    <property type="entry name" value="Reg_chr_condens"/>
</dbReference>
<dbReference type="PROSITE" id="PS50012">
    <property type="entry name" value="RCC1_3"/>
    <property type="match status" value="1"/>
</dbReference>
<dbReference type="AlphaFoldDB" id="A0A1V1NVE3"/>
<evidence type="ECO:0000256" key="4">
    <source>
        <dbReference type="SAM" id="Phobius"/>
    </source>
</evidence>
<dbReference type="InterPro" id="IPR051210">
    <property type="entry name" value="Ub_ligase/GEF_domain"/>
</dbReference>
<evidence type="ECO:0000256" key="2">
    <source>
        <dbReference type="ARBA" id="ARBA00022737"/>
    </source>
</evidence>
<organism evidence="6 7">
    <name type="scientific">Candidatus Magnetoglobus multicellularis str. Araruama</name>
    <dbReference type="NCBI Taxonomy" id="890399"/>
    <lineage>
        <taxon>Bacteria</taxon>
        <taxon>Pseudomonadati</taxon>
        <taxon>Thermodesulfobacteriota</taxon>
        <taxon>Desulfobacteria</taxon>
        <taxon>Desulfobacterales</taxon>
        <taxon>Desulfobacteraceae</taxon>
        <taxon>Candidatus Magnetoglobus</taxon>
    </lineage>
</organism>
<keyword evidence="4" id="KW-0472">Membrane</keyword>
<evidence type="ECO:0000313" key="7">
    <source>
        <dbReference type="Proteomes" id="UP000189670"/>
    </source>
</evidence>
<dbReference type="PROSITE" id="PS00626">
    <property type="entry name" value="RCC1_2"/>
    <property type="match status" value="1"/>
</dbReference>
<evidence type="ECO:0000313" key="6">
    <source>
        <dbReference type="EMBL" id="ETR66567.1"/>
    </source>
</evidence>
<dbReference type="PRINTS" id="PR00633">
    <property type="entry name" value="RCCNDNSATION"/>
</dbReference>
<evidence type="ECO:0000256" key="1">
    <source>
        <dbReference type="ARBA" id="ARBA00022729"/>
    </source>
</evidence>
<keyword evidence="2" id="KW-0677">Repeat</keyword>
<dbReference type="Pfam" id="PF00415">
    <property type="entry name" value="RCC1"/>
    <property type="match status" value="2"/>
</dbReference>